<dbReference type="Proteomes" id="UP000301751">
    <property type="component" value="Unassembled WGS sequence"/>
</dbReference>
<evidence type="ECO:0000313" key="23">
    <source>
        <dbReference type="EMBL" id="GCL64839.1"/>
    </source>
</evidence>
<feature type="transmembrane region" description="Helical" evidence="20">
    <location>
        <begin position="35"/>
        <end position="53"/>
    </location>
</feature>
<evidence type="ECO:0000256" key="13">
    <source>
        <dbReference type="ARBA" id="ARBA00023012"/>
    </source>
</evidence>
<dbReference type="InterPro" id="IPR004358">
    <property type="entry name" value="Sig_transdc_His_kin-like_C"/>
</dbReference>
<keyword evidence="12 20" id="KW-1133">Transmembrane helix</keyword>
<feature type="domain" description="Response regulatory" evidence="22">
    <location>
        <begin position="729"/>
        <end position="851"/>
    </location>
</feature>
<dbReference type="InterPro" id="IPR007895">
    <property type="entry name" value="MASE1"/>
</dbReference>
<evidence type="ECO:0000256" key="17">
    <source>
        <dbReference type="ARBA" id="ARBA00070152"/>
    </source>
</evidence>
<keyword evidence="6" id="KW-0808">Transferase</keyword>
<evidence type="ECO:0000256" key="1">
    <source>
        <dbReference type="ARBA" id="ARBA00000085"/>
    </source>
</evidence>
<dbReference type="Gene3D" id="3.40.50.2300">
    <property type="match status" value="1"/>
</dbReference>
<evidence type="ECO:0000259" key="21">
    <source>
        <dbReference type="PROSITE" id="PS50109"/>
    </source>
</evidence>
<evidence type="ECO:0000256" key="16">
    <source>
        <dbReference type="ARBA" id="ARBA00058004"/>
    </source>
</evidence>
<dbReference type="OrthoDB" id="5290456at2"/>
<name>A0A480AT21_9BURK</name>
<dbReference type="PROSITE" id="PS50110">
    <property type="entry name" value="RESPONSE_REGULATORY"/>
    <property type="match status" value="1"/>
</dbReference>
<dbReference type="InterPro" id="IPR005467">
    <property type="entry name" value="His_kinase_dom"/>
</dbReference>
<protein>
    <recommendedName>
        <fullName evidence="17">Virulence sensor protein BvgS</fullName>
        <ecNumber evidence="3">2.7.13.3</ecNumber>
    </recommendedName>
</protein>
<dbReference type="SUPFAM" id="SSF52172">
    <property type="entry name" value="CheY-like"/>
    <property type="match status" value="1"/>
</dbReference>
<dbReference type="Gene3D" id="3.30.565.10">
    <property type="entry name" value="Histidine kinase-like ATPase, C-terminal domain"/>
    <property type="match status" value="1"/>
</dbReference>
<dbReference type="GO" id="GO:0005524">
    <property type="term" value="F:ATP binding"/>
    <property type="evidence" value="ECO:0007669"/>
    <property type="project" value="UniProtKB-KW"/>
</dbReference>
<comment type="function">
    <text evidence="16">Member of the two-component regulatory system BvgS/BvgA. Phosphorylates BvgA via a four-step phosphorelay in response to environmental signals.</text>
</comment>
<dbReference type="SUPFAM" id="SSF55874">
    <property type="entry name" value="ATPase domain of HSP90 chaperone/DNA topoisomerase II/histidine kinase"/>
    <property type="match status" value="1"/>
</dbReference>
<feature type="modified residue" description="4-aspartylphosphate" evidence="18">
    <location>
        <position position="778"/>
    </location>
</feature>
<dbReference type="CDD" id="cd16922">
    <property type="entry name" value="HATPase_EvgS-ArcB-TorS-like"/>
    <property type="match status" value="1"/>
</dbReference>
<dbReference type="InterPro" id="IPR001789">
    <property type="entry name" value="Sig_transdc_resp-reg_receiver"/>
</dbReference>
<keyword evidence="15 20" id="KW-0472">Membrane</keyword>
<dbReference type="RefSeq" id="WP_137734556.1">
    <property type="nucleotide sequence ID" value="NZ_BJCL01000011.1"/>
</dbReference>
<evidence type="ECO:0000256" key="14">
    <source>
        <dbReference type="ARBA" id="ARBA00023026"/>
    </source>
</evidence>
<feature type="transmembrane region" description="Helical" evidence="20">
    <location>
        <begin position="59"/>
        <end position="75"/>
    </location>
</feature>
<evidence type="ECO:0000313" key="24">
    <source>
        <dbReference type="Proteomes" id="UP000301751"/>
    </source>
</evidence>
<dbReference type="SMART" id="SM00387">
    <property type="entry name" value="HATPase_c"/>
    <property type="match status" value="1"/>
</dbReference>
<dbReference type="Gene3D" id="1.10.287.130">
    <property type="match status" value="1"/>
</dbReference>
<comment type="catalytic activity">
    <reaction evidence="1">
        <text>ATP + protein L-histidine = ADP + protein N-phospho-L-histidine.</text>
        <dbReference type="EC" id="2.7.13.3"/>
    </reaction>
</comment>
<feature type="transmembrane region" description="Helical" evidence="20">
    <location>
        <begin position="176"/>
        <end position="198"/>
    </location>
</feature>
<comment type="subcellular location">
    <subcellularLocation>
        <location evidence="2">Cell membrane</location>
        <topology evidence="2">Multi-pass membrane protein</topology>
    </subcellularLocation>
</comment>
<dbReference type="PANTHER" id="PTHR45339">
    <property type="entry name" value="HYBRID SIGNAL TRANSDUCTION HISTIDINE KINASE J"/>
    <property type="match status" value="1"/>
</dbReference>
<dbReference type="PRINTS" id="PR00344">
    <property type="entry name" value="BCTRLSENSOR"/>
</dbReference>
<dbReference type="Pfam" id="PF00072">
    <property type="entry name" value="Response_reg"/>
    <property type="match status" value="1"/>
</dbReference>
<evidence type="ECO:0000256" key="4">
    <source>
        <dbReference type="ARBA" id="ARBA00022475"/>
    </source>
</evidence>
<dbReference type="InterPro" id="IPR003594">
    <property type="entry name" value="HATPase_dom"/>
</dbReference>
<feature type="transmembrane region" description="Helical" evidence="20">
    <location>
        <begin position="144"/>
        <end position="164"/>
    </location>
</feature>
<dbReference type="CDD" id="cd17546">
    <property type="entry name" value="REC_hyHK_CKI1_RcsC-like"/>
    <property type="match status" value="1"/>
</dbReference>
<keyword evidence="19" id="KW-0175">Coiled coil</keyword>
<dbReference type="EC" id="2.7.13.3" evidence="3"/>
<dbReference type="FunFam" id="1.10.287.130:FF:000004">
    <property type="entry name" value="Ethylene receptor 1"/>
    <property type="match status" value="1"/>
</dbReference>
<dbReference type="PANTHER" id="PTHR45339:SF1">
    <property type="entry name" value="HYBRID SIGNAL TRANSDUCTION HISTIDINE KINASE J"/>
    <property type="match status" value="1"/>
</dbReference>
<sequence length="872" mass="91644">MRLLTWKDRLDADGSGAATPAPDGARTATAGLPRACLWLGVLYLALALLSLFLSRQPGSIANIWYANAIAIPFFVRAPPAQWPLLALTLVLVNPLANMLWGDDVIVGLSFLPANLAEILVAAWLIRCLGLAGSAELSASQVMRWILFGGVVPQLVGATLGSLTVSWHGGTEFGLVWLTWFEGAVVGALSLLPLALFVADRGPSELLVAMRDRRLLVLAPLTVGVTLVSAAALPYPFVYIILPLLVAAAIVRFAAVGVLTALASFTLAAALGLGILVPAPITAAWQEVFIYLAFAAALIPAQVFSATTRDLRRSRERLRERTAELQRAREAAESASRAKGAFLAVMSHEIRTPMNGVLGTADVLARTPLSDQQASDVQVIRSSALSLLALIDDILDFSKIEAGRLELERVPVGVEALAQAVCETLHPVALTRGVDVLLYVDPSLPAQVRSDPIRLRQILFNLVGNAIKFSAGRPELPGKVSVRLERAAAAGADKLLILVRDNGIGMPPESQARIFGAFEQADAGISRQFAGTGLGLAIVKRLVTQMGGDIEVRSALGHGACFEVRLPLEPVADGGACQQPRLAGVDAFVVGDDERSAVVFAYLQGTGASVHRVADMAAAVRMAGTCALPVLLHTVAEDAPAAPGMPPDAPATDRLAWVRIVVGRRCRPAVTGDRTVTLDGHCVVGTELVAAVATVAGLERPEALRVAAPLQSAPADGAMLSTPATAGGITILVAEDDAVNQIVVVRQLASMGYAAEVAGTGTDALRLWREGRYALLLTDLQMPGLDGYALVETIRRAEAANGNGHGARMPILALTANAFPEDRERAKAAGVDAFLTKPLLSDVLQAALQRWLPVSSNGGVGHRDGSADHLRGD</sequence>
<dbReference type="AlphaFoldDB" id="A0A480AT21"/>
<evidence type="ECO:0000256" key="12">
    <source>
        <dbReference type="ARBA" id="ARBA00022989"/>
    </source>
</evidence>
<evidence type="ECO:0000256" key="19">
    <source>
        <dbReference type="SAM" id="Coils"/>
    </source>
</evidence>
<accession>A0A480AT21</accession>
<evidence type="ECO:0000256" key="18">
    <source>
        <dbReference type="PROSITE-ProRule" id="PRU00169"/>
    </source>
</evidence>
<keyword evidence="13" id="KW-0902">Two-component regulatory system</keyword>
<evidence type="ECO:0000256" key="10">
    <source>
        <dbReference type="ARBA" id="ARBA00022777"/>
    </source>
</evidence>
<evidence type="ECO:0000256" key="9">
    <source>
        <dbReference type="ARBA" id="ARBA00022741"/>
    </source>
</evidence>
<evidence type="ECO:0000256" key="8">
    <source>
        <dbReference type="ARBA" id="ARBA00022729"/>
    </source>
</evidence>
<dbReference type="Pfam" id="PF00512">
    <property type="entry name" value="HisKA"/>
    <property type="match status" value="1"/>
</dbReference>
<dbReference type="Pfam" id="PF02518">
    <property type="entry name" value="HATPase_c"/>
    <property type="match status" value="1"/>
</dbReference>
<gene>
    <name evidence="23" type="ORF">AQPW35_39200</name>
</gene>
<feature type="transmembrane region" description="Helical" evidence="20">
    <location>
        <begin position="261"/>
        <end position="281"/>
    </location>
</feature>
<dbReference type="InterPro" id="IPR036097">
    <property type="entry name" value="HisK_dim/P_sf"/>
</dbReference>
<evidence type="ECO:0000256" key="6">
    <source>
        <dbReference type="ARBA" id="ARBA00022679"/>
    </source>
</evidence>
<dbReference type="PROSITE" id="PS50109">
    <property type="entry name" value="HIS_KIN"/>
    <property type="match status" value="1"/>
</dbReference>
<feature type="transmembrane region" description="Helical" evidence="20">
    <location>
        <begin position="214"/>
        <end position="230"/>
    </location>
</feature>
<keyword evidence="5 18" id="KW-0597">Phosphoprotein</keyword>
<keyword evidence="14" id="KW-0843">Virulence</keyword>
<comment type="caution">
    <text evidence="23">The sequence shown here is derived from an EMBL/GenBank/DDBJ whole genome shotgun (WGS) entry which is preliminary data.</text>
</comment>
<keyword evidence="9" id="KW-0547">Nucleotide-binding</keyword>
<evidence type="ECO:0000259" key="22">
    <source>
        <dbReference type="PROSITE" id="PS50110"/>
    </source>
</evidence>
<dbReference type="SMART" id="SM00448">
    <property type="entry name" value="REC"/>
    <property type="match status" value="1"/>
</dbReference>
<keyword evidence="10" id="KW-0418">Kinase</keyword>
<dbReference type="CDD" id="cd00082">
    <property type="entry name" value="HisKA"/>
    <property type="match status" value="1"/>
</dbReference>
<feature type="transmembrane region" description="Helical" evidence="20">
    <location>
        <begin position="113"/>
        <end position="132"/>
    </location>
</feature>
<reference evidence="24" key="1">
    <citation type="submission" date="2019-03" db="EMBL/GenBank/DDBJ databases">
        <title>Aquabacterium pictum sp.nov., the first bacteriochlorophyll a-containing freshwater bacterium in the genus Aquabacterium of the class Betaproteobacteria.</title>
        <authorList>
            <person name="Hirose S."/>
            <person name="Tank M."/>
            <person name="Hara E."/>
            <person name="Tamaki H."/>
            <person name="Takaichi S."/>
            <person name="Haruta S."/>
            <person name="Hanada S."/>
        </authorList>
    </citation>
    <scope>NUCLEOTIDE SEQUENCE [LARGE SCALE GENOMIC DNA]</scope>
    <source>
        <strain evidence="24">W35</strain>
    </source>
</reference>
<keyword evidence="7 20" id="KW-0812">Transmembrane</keyword>
<keyword evidence="8" id="KW-0732">Signal</keyword>
<evidence type="ECO:0000256" key="7">
    <source>
        <dbReference type="ARBA" id="ARBA00022692"/>
    </source>
</evidence>
<evidence type="ECO:0000256" key="20">
    <source>
        <dbReference type="SAM" id="Phobius"/>
    </source>
</evidence>
<evidence type="ECO:0000256" key="3">
    <source>
        <dbReference type="ARBA" id="ARBA00012438"/>
    </source>
</evidence>
<dbReference type="SMART" id="SM00388">
    <property type="entry name" value="HisKA"/>
    <property type="match status" value="1"/>
</dbReference>
<keyword evidence="4" id="KW-1003">Cell membrane</keyword>
<dbReference type="GO" id="GO:0005886">
    <property type="term" value="C:plasma membrane"/>
    <property type="evidence" value="ECO:0007669"/>
    <property type="project" value="UniProtKB-SubCell"/>
</dbReference>
<evidence type="ECO:0000256" key="2">
    <source>
        <dbReference type="ARBA" id="ARBA00004651"/>
    </source>
</evidence>
<feature type="transmembrane region" description="Helical" evidence="20">
    <location>
        <begin position="82"/>
        <end position="101"/>
    </location>
</feature>
<dbReference type="InterPro" id="IPR003661">
    <property type="entry name" value="HisK_dim/P_dom"/>
</dbReference>
<evidence type="ECO:0000256" key="5">
    <source>
        <dbReference type="ARBA" id="ARBA00022553"/>
    </source>
</evidence>
<feature type="domain" description="Histidine kinase" evidence="21">
    <location>
        <begin position="344"/>
        <end position="569"/>
    </location>
</feature>
<dbReference type="SUPFAM" id="SSF47384">
    <property type="entry name" value="Homodimeric domain of signal transducing histidine kinase"/>
    <property type="match status" value="1"/>
</dbReference>
<dbReference type="InterPro" id="IPR036890">
    <property type="entry name" value="HATPase_C_sf"/>
</dbReference>
<keyword evidence="24" id="KW-1185">Reference proteome</keyword>
<keyword evidence="11" id="KW-0067">ATP-binding</keyword>
<dbReference type="InterPro" id="IPR011006">
    <property type="entry name" value="CheY-like_superfamily"/>
</dbReference>
<proteinExistence type="predicted"/>
<dbReference type="FunFam" id="3.30.565.10:FF:000010">
    <property type="entry name" value="Sensor histidine kinase RcsC"/>
    <property type="match status" value="1"/>
</dbReference>
<dbReference type="EMBL" id="BJCL01000011">
    <property type="protein sequence ID" value="GCL64839.1"/>
    <property type="molecule type" value="Genomic_DNA"/>
</dbReference>
<feature type="transmembrane region" description="Helical" evidence="20">
    <location>
        <begin position="287"/>
        <end position="306"/>
    </location>
</feature>
<organism evidence="23 24">
    <name type="scientific">Pseudaquabacterium pictum</name>
    <dbReference type="NCBI Taxonomy" id="2315236"/>
    <lineage>
        <taxon>Bacteria</taxon>
        <taxon>Pseudomonadati</taxon>
        <taxon>Pseudomonadota</taxon>
        <taxon>Betaproteobacteria</taxon>
        <taxon>Burkholderiales</taxon>
        <taxon>Sphaerotilaceae</taxon>
        <taxon>Pseudaquabacterium</taxon>
    </lineage>
</organism>
<evidence type="ECO:0000256" key="11">
    <source>
        <dbReference type="ARBA" id="ARBA00022840"/>
    </source>
</evidence>
<dbReference type="Pfam" id="PF05231">
    <property type="entry name" value="MASE1"/>
    <property type="match status" value="1"/>
</dbReference>
<evidence type="ECO:0000256" key="15">
    <source>
        <dbReference type="ARBA" id="ARBA00023136"/>
    </source>
</evidence>
<feature type="coiled-coil region" evidence="19">
    <location>
        <begin position="307"/>
        <end position="337"/>
    </location>
</feature>
<dbReference type="GO" id="GO:0000155">
    <property type="term" value="F:phosphorelay sensor kinase activity"/>
    <property type="evidence" value="ECO:0007669"/>
    <property type="project" value="InterPro"/>
</dbReference>